<sequence length="210" mass="24551">MYKKLQILEGEEMLNIKDKWEKKVTINFTLKLIRMQKTMKRDRMSSKHLRPTEKEHSMSLLFSVSRKHHTCFLLMASTEKKKASEREWGRRRRSAWGKRGRGMVGRTERERERENLLKRLLPIFFSFPACAFTSPILESSQSLLSVLKQEAGNLNKSPEQWKNLHGELQTGIVLRVQHKSTRLRAGSEQLTVKLQPDTGYLLAYGPSPWL</sequence>
<comment type="caution">
    <text evidence="1">The sequence shown here is derived from an EMBL/GenBank/DDBJ whole genome shotgun (WGS) entry which is preliminary data.</text>
</comment>
<dbReference type="EMBL" id="NHOQ01001156">
    <property type="protein sequence ID" value="PWA26403.1"/>
    <property type="molecule type" value="Genomic_DNA"/>
</dbReference>
<gene>
    <name evidence="1" type="ORF">CCH79_00000648</name>
</gene>
<evidence type="ECO:0000313" key="1">
    <source>
        <dbReference type="EMBL" id="PWA26403.1"/>
    </source>
</evidence>
<protein>
    <submittedName>
        <fullName evidence="1">Uncharacterized protein</fullName>
    </submittedName>
</protein>
<accession>A0A315VT90</accession>
<proteinExistence type="predicted"/>
<evidence type="ECO:0000313" key="2">
    <source>
        <dbReference type="Proteomes" id="UP000250572"/>
    </source>
</evidence>
<organism evidence="1 2">
    <name type="scientific">Gambusia affinis</name>
    <name type="common">Western mosquitofish</name>
    <name type="synonym">Heterandria affinis</name>
    <dbReference type="NCBI Taxonomy" id="33528"/>
    <lineage>
        <taxon>Eukaryota</taxon>
        <taxon>Metazoa</taxon>
        <taxon>Chordata</taxon>
        <taxon>Craniata</taxon>
        <taxon>Vertebrata</taxon>
        <taxon>Euteleostomi</taxon>
        <taxon>Actinopterygii</taxon>
        <taxon>Neopterygii</taxon>
        <taxon>Teleostei</taxon>
        <taxon>Neoteleostei</taxon>
        <taxon>Acanthomorphata</taxon>
        <taxon>Ovalentaria</taxon>
        <taxon>Atherinomorphae</taxon>
        <taxon>Cyprinodontiformes</taxon>
        <taxon>Poeciliidae</taxon>
        <taxon>Poeciliinae</taxon>
        <taxon>Gambusia</taxon>
    </lineage>
</organism>
<dbReference type="Proteomes" id="UP000250572">
    <property type="component" value="Unassembled WGS sequence"/>
</dbReference>
<dbReference type="AlphaFoldDB" id="A0A315VT90"/>
<name>A0A315VT90_GAMAF</name>
<keyword evidence="2" id="KW-1185">Reference proteome</keyword>
<reference evidence="1 2" key="1">
    <citation type="journal article" date="2018" name="G3 (Bethesda)">
        <title>A High-Quality Reference Genome for the Invasive Mosquitofish Gambusia affinis Using a Chicago Library.</title>
        <authorList>
            <person name="Hoffberg S.L."/>
            <person name="Troendle N.J."/>
            <person name="Glenn T.C."/>
            <person name="Mahmud O."/>
            <person name="Louha S."/>
            <person name="Chalopin D."/>
            <person name="Bennetzen J.L."/>
            <person name="Mauricio R."/>
        </authorList>
    </citation>
    <scope>NUCLEOTIDE SEQUENCE [LARGE SCALE GENOMIC DNA]</scope>
    <source>
        <strain evidence="1">NE01/NJP1002.9</strain>
        <tissue evidence="1">Muscle</tissue>
    </source>
</reference>